<organism evidence="1 2">
    <name type="scientific">Aminobacter aminovorans</name>
    <name type="common">Chelatobacter heintzii</name>
    <dbReference type="NCBI Taxonomy" id="83263"/>
    <lineage>
        <taxon>Bacteria</taxon>
        <taxon>Pseudomonadati</taxon>
        <taxon>Pseudomonadota</taxon>
        <taxon>Alphaproteobacteria</taxon>
        <taxon>Hyphomicrobiales</taxon>
        <taxon>Phyllobacteriaceae</taxon>
        <taxon>Aminobacter</taxon>
    </lineage>
</organism>
<name>A0A380WHA0_AMIAI</name>
<reference evidence="1 2" key="1">
    <citation type="submission" date="2018-06" db="EMBL/GenBank/DDBJ databases">
        <authorList>
            <consortium name="Pathogen Informatics"/>
            <person name="Doyle S."/>
        </authorList>
    </citation>
    <scope>NUCLEOTIDE SEQUENCE [LARGE SCALE GENOMIC DNA]</scope>
    <source>
        <strain evidence="1 2">NCTC10684</strain>
    </source>
</reference>
<dbReference type="OrthoDB" id="9816424at2"/>
<dbReference type="AlphaFoldDB" id="A0A380WHA0"/>
<evidence type="ECO:0000313" key="1">
    <source>
        <dbReference type="EMBL" id="SUU88359.1"/>
    </source>
</evidence>
<dbReference type="InterPro" id="IPR007739">
    <property type="entry name" value="RgpF"/>
</dbReference>
<proteinExistence type="predicted"/>
<gene>
    <name evidence="1" type="ORF">NCTC10684_01571</name>
</gene>
<evidence type="ECO:0000313" key="2">
    <source>
        <dbReference type="Proteomes" id="UP000254701"/>
    </source>
</evidence>
<protein>
    <submittedName>
        <fullName evidence="1">Rhamnan synthesis protein F</fullName>
    </submittedName>
</protein>
<dbReference type="Proteomes" id="UP000254701">
    <property type="component" value="Unassembled WGS sequence"/>
</dbReference>
<dbReference type="EMBL" id="UFSM01000001">
    <property type="protein sequence ID" value="SUU88359.1"/>
    <property type="molecule type" value="Genomic_DNA"/>
</dbReference>
<accession>A0A380WHA0</accession>
<sequence>MHGELRVAIAIHGFYMDAFDEILDLSQALPTQYKLFVTTVPRHEAVVRARLDAAGRDYSLGVFENRGRDVLPFLRMFRDIRAEGFDVVVKVHTKKSPHLRDGDSWRRMLVSALLQPQALQRLTSAFAADPSLGIVGPEGHFLSLARYMGGNEARVLAIARRLGLERPQLLDAGYCAGTMFMARTDVIAPLVDLGFTAGDFEAEANQIDGTMAHAFERCLGLGAVALRRRIASSADPFGYADFNDRYAFARQLRGPPFSARLNFSFKVARDNVGSALRRMLSRSGE</sequence>
<dbReference type="Pfam" id="PF05045">
    <property type="entry name" value="RgpF"/>
    <property type="match status" value="1"/>
</dbReference>